<dbReference type="GO" id="GO:0005524">
    <property type="term" value="F:ATP binding"/>
    <property type="evidence" value="ECO:0007669"/>
    <property type="project" value="UniProtKB-KW"/>
</dbReference>
<keyword evidence="3 5" id="KW-0067">ATP-binding</keyword>
<evidence type="ECO:0000313" key="5">
    <source>
        <dbReference type="EMBL" id="MBC2575370.1"/>
    </source>
</evidence>
<dbReference type="InterPro" id="IPR050093">
    <property type="entry name" value="ABC_SmlMolc_Importer"/>
</dbReference>
<dbReference type="SUPFAM" id="SSF52540">
    <property type="entry name" value="P-loop containing nucleoside triphosphate hydrolases"/>
    <property type="match status" value="1"/>
</dbReference>
<dbReference type="InterPro" id="IPR027417">
    <property type="entry name" value="P-loop_NTPase"/>
</dbReference>
<proteinExistence type="predicted"/>
<evidence type="ECO:0000256" key="2">
    <source>
        <dbReference type="ARBA" id="ARBA00022741"/>
    </source>
</evidence>
<accession>A0ABR6TIX5</accession>
<keyword evidence="1" id="KW-0813">Transport</keyword>
<name>A0ABR6TIX5_9FIRM</name>
<dbReference type="InterPro" id="IPR003593">
    <property type="entry name" value="AAA+_ATPase"/>
</dbReference>
<evidence type="ECO:0000256" key="1">
    <source>
        <dbReference type="ARBA" id="ARBA00022448"/>
    </source>
</evidence>
<feature type="domain" description="ABC transporter" evidence="4">
    <location>
        <begin position="4"/>
        <end position="237"/>
    </location>
</feature>
<dbReference type="PROSITE" id="PS50893">
    <property type="entry name" value="ABC_TRANSPORTER_2"/>
    <property type="match status" value="1"/>
</dbReference>
<dbReference type="InterPro" id="IPR017871">
    <property type="entry name" value="ABC_transporter-like_CS"/>
</dbReference>
<evidence type="ECO:0000259" key="4">
    <source>
        <dbReference type="PROSITE" id="PS50893"/>
    </source>
</evidence>
<evidence type="ECO:0000313" key="6">
    <source>
        <dbReference type="Proteomes" id="UP000713904"/>
    </source>
</evidence>
<gene>
    <name evidence="5" type="ORF">HLB29_01555</name>
</gene>
<dbReference type="SMART" id="SM00382">
    <property type="entry name" value="AAA"/>
    <property type="match status" value="1"/>
</dbReference>
<dbReference type="PANTHER" id="PTHR42781:SF4">
    <property type="entry name" value="SPERMIDINE_PUTRESCINE IMPORT ATP-BINDING PROTEIN POTA"/>
    <property type="match status" value="1"/>
</dbReference>
<dbReference type="Proteomes" id="UP000713904">
    <property type="component" value="Unassembled WGS sequence"/>
</dbReference>
<dbReference type="InterPro" id="IPR003439">
    <property type="entry name" value="ABC_transporter-like_ATP-bd"/>
</dbReference>
<reference evidence="5 6" key="1">
    <citation type="submission" date="2020-05" db="EMBL/GenBank/DDBJ databases">
        <title>Draft genome of xy-202 and genomic insight in genome of the genus Peptostreptococcus.</title>
        <authorList>
            <person name="Zhang Z."/>
        </authorList>
    </citation>
    <scope>NUCLEOTIDE SEQUENCE [LARGE SCALE GENOMIC DNA]</scope>
    <source>
        <strain evidence="5 6">DSM 27025</strain>
    </source>
</reference>
<comment type="caution">
    <text evidence="5">The sequence shown here is derived from an EMBL/GenBank/DDBJ whole genome shotgun (WGS) entry which is preliminary data.</text>
</comment>
<dbReference type="RefSeq" id="WP_185623401.1">
    <property type="nucleotide sequence ID" value="NZ_JABGBW010000001.1"/>
</dbReference>
<dbReference type="PROSITE" id="PS00211">
    <property type="entry name" value="ABC_TRANSPORTER_1"/>
    <property type="match status" value="1"/>
</dbReference>
<dbReference type="PANTHER" id="PTHR42781">
    <property type="entry name" value="SPERMIDINE/PUTRESCINE IMPORT ATP-BINDING PROTEIN POTA"/>
    <property type="match status" value="1"/>
</dbReference>
<sequence length="242" mass="26958">MGEIVYENVSKSYNEKTIIKNFNLNIYKGEFLTIIGASGCGKTTLMKMINGLVLPDKGRILVNGKDISQVDIIELRRGIGYAIQGNVLFPHMNVYENISYVPKLLKLDRSEIDDIVDNMLELVNLPADAKKKYPNELSGGQKQRVGIARALAANHKIILMDEPFGALDAITRNQIQKELKEIHKKIGATIVFITHDISEAIKLGTRVLVLENGEIQQISTPEEIISSPQTDYVKSLIEAARL</sequence>
<organism evidence="5 6">
    <name type="scientific">Peptostreptococcus canis</name>
    <dbReference type="NCBI Taxonomy" id="1159213"/>
    <lineage>
        <taxon>Bacteria</taxon>
        <taxon>Bacillati</taxon>
        <taxon>Bacillota</taxon>
        <taxon>Clostridia</taxon>
        <taxon>Peptostreptococcales</taxon>
        <taxon>Peptostreptococcaceae</taxon>
        <taxon>Peptostreptococcus</taxon>
    </lineage>
</organism>
<dbReference type="Gene3D" id="3.40.50.300">
    <property type="entry name" value="P-loop containing nucleotide triphosphate hydrolases"/>
    <property type="match status" value="1"/>
</dbReference>
<dbReference type="EMBL" id="JABGBW010000001">
    <property type="protein sequence ID" value="MBC2575370.1"/>
    <property type="molecule type" value="Genomic_DNA"/>
</dbReference>
<evidence type="ECO:0000256" key="3">
    <source>
        <dbReference type="ARBA" id="ARBA00022840"/>
    </source>
</evidence>
<keyword evidence="6" id="KW-1185">Reference proteome</keyword>
<keyword evidence="2" id="KW-0547">Nucleotide-binding</keyword>
<protein>
    <submittedName>
        <fullName evidence="5">ABC transporter ATP-binding protein</fullName>
    </submittedName>
</protein>
<dbReference type="Pfam" id="PF00005">
    <property type="entry name" value="ABC_tran"/>
    <property type="match status" value="1"/>
</dbReference>